<dbReference type="InterPro" id="IPR036910">
    <property type="entry name" value="HMG_box_dom_sf"/>
</dbReference>
<evidence type="ECO:0000256" key="4">
    <source>
        <dbReference type="SAM" id="MobiDB-lite"/>
    </source>
</evidence>
<dbReference type="GO" id="GO:0005634">
    <property type="term" value="C:nucleus"/>
    <property type="evidence" value="ECO:0007669"/>
    <property type="project" value="UniProtKB-UniRule"/>
</dbReference>
<gene>
    <name evidence="7" type="ORF">RSOLAG22IIIB_09080</name>
</gene>
<dbReference type="AlphaFoldDB" id="A0A0K6FWV6"/>
<evidence type="ECO:0000256" key="3">
    <source>
        <dbReference type="PROSITE-ProRule" id="PRU00267"/>
    </source>
</evidence>
<evidence type="ECO:0000256" key="1">
    <source>
        <dbReference type="ARBA" id="ARBA00023125"/>
    </source>
</evidence>
<dbReference type="PANTHER" id="PTHR10270:SF161">
    <property type="entry name" value="SEX-DETERMINING REGION Y PROTEIN"/>
    <property type="match status" value="1"/>
</dbReference>
<sequence length="849" mass="92836">MAVCRYSFVWLAMHVCRALPSLFSTSNYGPNFAQSDPINHPTHCPLWLFRPSTLVPLAPSTLCSHYAAFACILHLVVPTPVTNVPPRRTSEPSDDSVDESSDNDALITQALNPDGTPRRPMNAFMIFARRRHPEITANNPPLRTGEVSKVLSSEWAAMSSQGSKQFYLDCARKLKDNFNARWPDYVYRRRLNNSRKRKRLEVSVPLVIHRESPGHEPVVPSSKLKYEDSYQHPVLPSLPLTNAPLTMIYLGEAEHRLGLLGGYHALLPAPYARSVATSSLASSILTSASTSSRSATSTLHSSYRYNDPLPLLHSPPLRHPGAWKDVVLSPESSVGVLNSPISPSRFLSAWSGSLAFAARFCSYTNYPIFASTALQHTRSSSHSTSFAQESSSRDNQYHTTNVSVHTTPPHTTSVTPPHTACPPRMPLSEFGPGSSLTTMTTMHAGPSPKAHGHSPITSRAFGPGLSPTAYGPGPGPSPTNPFSPQSHGPTKSPTTTLSSEPFSRPVSAGSFTRPLSRDQPTHKASISTALANMNLKSAGTSRTSSPGGDGRDVFVHSAFNRANPPNPPNPPNPRPYPWMFGTAREYQGGRRMSIVEPEKRVAKPEKRMSVIEMTIPESQPTTDVFSRSRHESAPMPMPGRRTDDKSKSPIVINDSPKVGSDSTSQSTPLAPFGHIWPPPVINDSGKKGRQSKELKPVPARSFITPLNLPPTPAMTHVKQSTLVVDDEPKDRDKDQEAGPSQLSVLRSMLTTVPPPTAFGTALQEFVSMPATKARPNRAIVMTKTLMKDALGVLLDPHTDELLKDYVPLEKKKEDEKSDGTRRKMSVAIDSADHTSLKTTCNHFSWLFEY</sequence>
<dbReference type="PANTHER" id="PTHR10270">
    <property type="entry name" value="SOX TRANSCRIPTION FACTOR"/>
    <property type="match status" value="1"/>
</dbReference>
<keyword evidence="2" id="KW-0804">Transcription</keyword>
<feature type="compositionally biased region" description="Polar residues" evidence="4">
    <location>
        <begin position="537"/>
        <end position="546"/>
    </location>
</feature>
<protein>
    <recommendedName>
        <fullName evidence="6">HMG box domain-containing protein</fullName>
    </recommendedName>
</protein>
<dbReference type="SMART" id="SM00398">
    <property type="entry name" value="HMG"/>
    <property type="match status" value="1"/>
</dbReference>
<feature type="domain" description="HMG box" evidence="6">
    <location>
        <begin position="117"/>
        <end position="186"/>
    </location>
</feature>
<evidence type="ECO:0000256" key="2">
    <source>
        <dbReference type="ARBA" id="ARBA00023163"/>
    </source>
</evidence>
<feature type="region of interest" description="Disordered" evidence="4">
    <location>
        <begin position="382"/>
        <end position="522"/>
    </location>
</feature>
<feature type="compositionally biased region" description="Basic and acidic residues" evidence="4">
    <location>
        <begin position="684"/>
        <end position="694"/>
    </location>
</feature>
<keyword evidence="3" id="KW-0539">Nucleus</keyword>
<organism evidence="7 8">
    <name type="scientific">Rhizoctonia solani</name>
    <dbReference type="NCBI Taxonomy" id="456999"/>
    <lineage>
        <taxon>Eukaryota</taxon>
        <taxon>Fungi</taxon>
        <taxon>Dikarya</taxon>
        <taxon>Basidiomycota</taxon>
        <taxon>Agaricomycotina</taxon>
        <taxon>Agaricomycetes</taxon>
        <taxon>Cantharellales</taxon>
        <taxon>Ceratobasidiaceae</taxon>
        <taxon>Rhizoctonia</taxon>
    </lineage>
</organism>
<keyword evidence="5" id="KW-0732">Signal</keyword>
<dbReference type="EMBL" id="CYGV01001193">
    <property type="protein sequence ID" value="CUA70751.1"/>
    <property type="molecule type" value="Genomic_DNA"/>
</dbReference>
<reference evidence="7 8" key="1">
    <citation type="submission" date="2015-07" db="EMBL/GenBank/DDBJ databases">
        <authorList>
            <person name="Noorani M."/>
        </authorList>
    </citation>
    <scope>NUCLEOTIDE SEQUENCE [LARGE SCALE GENOMIC DNA]</scope>
    <source>
        <strain evidence="7">BBA 69670</strain>
    </source>
</reference>
<dbReference type="Proteomes" id="UP000044841">
    <property type="component" value="Unassembled WGS sequence"/>
</dbReference>
<dbReference type="Pfam" id="PF00505">
    <property type="entry name" value="HMG_box"/>
    <property type="match status" value="1"/>
</dbReference>
<feature type="compositionally biased region" description="Low complexity" evidence="4">
    <location>
        <begin position="398"/>
        <end position="418"/>
    </location>
</feature>
<proteinExistence type="predicted"/>
<dbReference type="InterPro" id="IPR009071">
    <property type="entry name" value="HMG_box_dom"/>
</dbReference>
<feature type="chain" id="PRO_5005502659" description="HMG box domain-containing protein" evidence="5">
    <location>
        <begin position="19"/>
        <end position="849"/>
    </location>
</feature>
<evidence type="ECO:0000256" key="5">
    <source>
        <dbReference type="SAM" id="SignalP"/>
    </source>
</evidence>
<keyword evidence="1 3" id="KW-0238">DNA-binding</keyword>
<feature type="region of interest" description="Disordered" evidence="4">
    <location>
        <begin position="537"/>
        <end position="576"/>
    </location>
</feature>
<feature type="DNA-binding region" description="HMG box" evidence="3">
    <location>
        <begin position="117"/>
        <end position="186"/>
    </location>
</feature>
<keyword evidence="8" id="KW-1185">Reference proteome</keyword>
<accession>A0A0K6FWV6</accession>
<dbReference type="GO" id="GO:0001228">
    <property type="term" value="F:DNA-binding transcription activator activity, RNA polymerase II-specific"/>
    <property type="evidence" value="ECO:0007669"/>
    <property type="project" value="TreeGrafter"/>
</dbReference>
<dbReference type="Gene3D" id="1.10.30.10">
    <property type="entry name" value="High mobility group box domain"/>
    <property type="match status" value="1"/>
</dbReference>
<name>A0A0K6FWV6_9AGAM</name>
<dbReference type="InterPro" id="IPR050140">
    <property type="entry name" value="SRY-related_HMG-box_TF-like"/>
</dbReference>
<dbReference type="PROSITE" id="PS50118">
    <property type="entry name" value="HMG_BOX_2"/>
    <property type="match status" value="1"/>
</dbReference>
<dbReference type="GO" id="GO:0000978">
    <property type="term" value="F:RNA polymerase II cis-regulatory region sequence-specific DNA binding"/>
    <property type="evidence" value="ECO:0007669"/>
    <property type="project" value="TreeGrafter"/>
</dbReference>
<feature type="compositionally biased region" description="Acidic residues" evidence="4">
    <location>
        <begin position="92"/>
        <end position="102"/>
    </location>
</feature>
<evidence type="ECO:0000259" key="6">
    <source>
        <dbReference type="PROSITE" id="PS50118"/>
    </source>
</evidence>
<feature type="compositionally biased region" description="Pro residues" evidence="4">
    <location>
        <begin position="564"/>
        <end position="576"/>
    </location>
</feature>
<feature type="compositionally biased region" description="Polar residues" evidence="4">
    <location>
        <begin position="482"/>
        <end position="501"/>
    </location>
</feature>
<dbReference type="SUPFAM" id="SSF47095">
    <property type="entry name" value="HMG-box"/>
    <property type="match status" value="1"/>
</dbReference>
<feature type="region of interest" description="Disordered" evidence="4">
    <location>
        <begin position="83"/>
        <end position="102"/>
    </location>
</feature>
<evidence type="ECO:0000313" key="8">
    <source>
        <dbReference type="Proteomes" id="UP000044841"/>
    </source>
</evidence>
<dbReference type="GO" id="GO:0030154">
    <property type="term" value="P:cell differentiation"/>
    <property type="evidence" value="ECO:0007669"/>
    <property type="project" value="TreeGrafter"/>
</dbReference>
<evidence type="ECO:0000313" key="7">
    <source>
        <dbReference type="EMBL" id="CUA70751.1"/>
    </source>
</evidence>
<feature type="signal peptide" evidence="5">
    <location>
        <begin position="1"/>
        <end position="18"/>
    </location>
</feature>
<feature type="region of interest" description="Disordered" evidence="4">
    <location>
        <begin position="618"/>
        <end position="694"/>
    </location>
</feature>